<reference evidence="4 5" key="1">
    <citation type="journal article" date="2016" name="Nat. Commun.">
        <title>Thousands of microbial genomes shed light on interconnected biogeochemical processes in an aquifer system.</title>
        <authorList>
            <person name="Anantharaman K."/>
            <person name="Brown C.T."/>
            <person name="Hug L.A."/>
            <person name="Sharon I."/>
            <person name="Castelle C.J."/>
            <person name="Probst A.J."/>
            <person name="Thomas B.C."/>
            <person name="Singh A."/>
            <person name="Wilkins M.J."/>
            <person name="Karaoz U."/>
            <person name="Brodie E.L."/>
            <person name="Williams K.H."/>
            <person name="Hubbard S.S."/>
            <person name="Banfield J.F."/>
        </authorList>
    </citation>
    <scope>NUCLEOTIDE SEQUENCE [LARGE SCALE GENOMIC DNA]</scope>
</reference>
<keyword evidence="1 2" id="KW-0597">Phosphoprotein</keyword>
<dbReference type="PANTHER" id="PTHR44591">
    <property type="entry name" value="STRESS RESPONSE REGULATOR PROTEIN 1"/>
    <property type="match status" value="1"/>
</dbReference>
<dbReference type="Proteomes" id="UP000176774">
    <property type="component" value="Unassembled WGS sequence"/>
</dbReference>
<protein>
    <recommendedName>
        <fullName evidence="3">Response regulatory domain-containing protein</fullName>
    </recommendedName>
</protein>
<dbReference type="GO" id="GO:0000160">
    <property type="term" value="P:phosphorelay signal transduction system"/>
    <property type="evidence" value="ECO:0007669"/>
    <property type="project" value="InterPro"/>
</dbReference>
<evidence type="ECO:0000313" key="4">
    <source>
        <dbReference type="EMBL" id="OGZ73704.1"/>
    </source>
</evidence>
<dbReference type="CDD" id="cd00156">
    <property type="entry name" value="REC"/>
    <property type="match status" value="1"/>
</dbReference>
<evidence type="ECO:0000256" key="1">
    <source>
        <dbReference type="ARBA" id="ARBA00022553"/>
    </source>
</evidence>
<sequence length="122" mass="13666">MKKILIVEDDLKMRKLIVDAFTEQGFKTEEASDGQEGLKVALDTKPDIILTDLIMPIMDGLTMVRKLREDAWGKDVPITVLTNSDQADTIADALDKGIFKYIVKSDLSIDDIVKRITKELGQ</sequence>
<evidence type="ECO:0000259" key="3">
    <source>
        <dbReference type="PROSITE" id="PS50110"/>
    </source>
</evidence>
<accession>A0A1G2IG56</accession>
<dbReference type="PANTHER" id="PTHR44591:SF3">
    <property type="entry name" value="RESPONSE REGULATORY DOMAIN-CONTAINING PROTEIN"/>
    <property type="match status" value="1"/>
</dbReference>
<evidence type="ECO:0000313" key="5">
    <source>
        <dbReference type="Proteomes" id="UP000176774"/>
    </source>
</evidence>
<feature type="domain" description="Response regulatory" evidence="3">
    <location>
        <begin position="3"/>
        <end position="120"/>
    </location>
</feature>
<name>A0A1G2IG56_9BACT</name>
<feature type="modified residue" description="4-aspartylphosphate" evidence="2">
    <location>
        <position position="52"/>
    </location>
</feature>
<dbReference type="SMART" id="SM00448">
    <property type="entry name" value="REC"/>
    <property type="match status" value="1"/>
</dbReference>
<organism evidence="4 5">
    <name type="scientific">Candidatus Staskawiczbacteria bacterium RIFCSPLOWO2_01_FULL_38_12b</name>
    <dbReference type="NCBI Taxonomy" id="1802214"/>
    <lineage>
        <taxon>Bacteria</taxon>
        <taxon>Candidatus Staskawicziibacteriota</taxon>
    </lineage>
</organism>
<gene>
    <name evidence="4" type="ORF">A2908_03700</name>
</gene>
<dbReference type="EMBL" id="MHPA01000009">
    <property type="protein sequence ID" value="OGZ73704.1"/>
    <property type="molecule type" value="Genomic_DNA"/>
</dbReference>
<dbReference type="Gene3D" id="3.40.50.2300">
    <property type="match status" value="1"/>
</dbReference>
<dbReference type="InterPro" id="IPR050595">
    <property type="entry name" value="Bact_response_regulator"/>
</dbReference>
<dbReference type="STRING" id="1802214.A2908_03700"/>
<dbReference type="Pfam" id="PF00072">
    <property type="entry name" value="Response_reg"/>
    <property type="match status" value="1"/>
</dbReference>
<dbReference type="SUPFAM" id="SSF52172">
    <property type="entry name" value="CheY-like"/>
    <property type="match status" value="1"/>
</dbReference>
<dbReference type="AlphaFoldDB" id="A0A1G2IG56"/>
<dbReference type="PROSITE" id="PS50110">
    <property type="entry name" value="RESPONSE_REGULATORY"/>
    <property type="match status" value="1"/>
</dbReference>
<proteinExistence type="predicted"/>
<comment type="caution">
    <text evidence="4">The sequence shown here is derived from an EMBL/GenBank/DDBJ whole genome shotgun (WGS) entry which is preliminary data.</text>
</comment>
<dbReference type="InterPro" id="IPR001789">
    <property type="entry name" value="Sig_transdc_resp-reg_receiver"/>
</dbReference>
<dbReference type="InterPro" id="IPR011006">
    <property type="entry name" value="CheY-like_superfamily"/>
</dbReference>
<evidence type="ECO:0000256" key="2">
    <source>
        <dbReference type="PROSITE-ProRule" id="PRU00169"/>
    </source>
</evidence>